<dbReference type="GO" id="GO:0004810">
    <property type="term" value="F:CCA tRNA nucleotidyltransferase activity"/>
    <property type="evidence" value="ECO:0007669"/>
    <property type="project" value="InterPro"/>
</dbReference>
<dbReference type="EMBL" id="CP045484">
    <property type="protein sequence ID" value="QGR17857.1"/>
    <property type="molecule type" value="Genomic_DNA"/>
</dbReference>
<evidence type="ECO:0000313" key="14">
    <source>
        <dbReference type="Proteomes" id="UP000582213"/>
    </source>
</evidence>
<feature type="binding site" evidence="9">
    <location>
        <position position="282"/>
    </location>
    <ligand>
        <name>ATP</name>
        <dbReference type="ChEBI" id="CHEBI:30616"/>
    </ligand>
</feature>
<evidence type="ECO:0000256" key="1">
    <source>
        <dbReference type="ARBA" id="ARBA00004496"/>
    </source>
</evidence>
<dbReference type="InterPro" id="IPR050102">
    <property type="entry name" value="tRNA_sulfurtransferase_ThiI"/>
</dbReference>
<dbReference type="SMART" id="SM00981">
    <property type="entry name" value="THUMP"/>
    <property type="match status" value="1"/>
</dbReference>
<feature type="domain" description="THUMP" evidence="10">
    <location>
        <begin position="51"/>
        <end position="153"/>
    </location>
</feature>
<dbReference type="PANTHER" id="PTHR43209">
    <property type="entry name" value="TRNA SULFURTRANSFERASE"/>
    <property type="match status" value="1"/>
</dbReference>
<feature type="binding site" evidence="9">
    <location>
        <begin position="196"/>
        <end position="197"/>
    </location>
    <ligand>
        <name>ATP</name>
        <dbReference type="ChEBI" id="CHEBI:30616"/>
    </ligand>
</feature>
<accession>A0A650CK59</accession>
<protein>
    <recommendedName>
        <fullName evidence="9">Probable tRNA sulfurtransferase</fullName>
        <ecNumber evidence="9">2.8.1.4</ecNumber>
    </recommendedName>
    <alternativeName>
        <fullName evidence="9">Sulfur carrier protein ThiS sulfurtransferase</fullName>
    </alternativeName>
    <alternativeName>
        <fullName evidence="9">Thiamine biosynthesis protein ThiI</fullName>
    </alternativeName>
    <alternativeName>
        <fullName evidence="9">tRNA 4-thiouridine synthase</fullName>
    </alternativeName>
</protein>
<dbReference type="GO" id="GO:0002937">
    <property type="term" value="P:tRNA 4-thiouridine biosynthesis"/>
    <property type="evidence" value="ECO:0007669"/>
    <property type="project" value="TreeGrafter"/>
</dbReference>
<dbReference type="InterPro" id="IPR004114">
    <property type="entry name" value="THUMP_dom"/>
</dbReference>
<dbReference type="GO" id="GO:0005524">
    <property type="term" value="F:ATP binding"/>
    <property type="evidence" value="ECO:0007669"/>
    <property type="project" value="UniProtKB-UniRule"/>
</dbReference>
<comment type="catalytic activity">
    <reaction evidence="9">
        <text>[ThiS sulfur-carrier protein]-C-terminal Gly-Gly-AMP + S-sulfanyl-L-cysteinyl-[cysteine desulfurase] + AH2 = [ThiS sulfur-carrier protein]-C-terminal-Gly-aminoethanethioate + L-cysteinyl-[cysteine desulfurase] + A + AMP + 2 H(+)</text>
        <dbReference type="Rhea" id="RHEA:43340"/>
        <dbReference type="Rhea" id="RHEA-COMP:12157"/>
        <dbReference type="Rhea" id="RHEA-COMP:12158"/>
        <dbReference type="Rhea" id="RHEA-COMP:12910"/>
        <dbReference type="Rhea" id="RHEA-COMP:19908"/>
        <dbReference type="ChEBI" id="CHEBI:13193"/>
        <dbReference type="ChEBI" id="CHEBI:15378"/>
        <dbReference type="ChEBI" id="CHEBI:17499"/>
        <dbReference type="ChEBI" id="CHEBI:29950"/>
        <dbReference type="ChEBI" id="CHEBI:61963"/>
        <dbReference type="ChEBI" id="CHEBI:90618"/>
        <dbReference type="ChEBI" id="CHEBI:232372"/>
        <dbReference type="ChEBI" id="CHEBI:456215"/>
    </reaction>
</comment>
<dbReference type="EC" id="2.8.1.4" evidence="9"/>
<evidence type="ECO:0000313" key="11">
    <source>
        <dbReference type="EMBL" id="MBB5253972.1"/>
    </source>
</evidence>
<evidence type="ECO:0000256" key="5">
    <source>
        <dbReference type="ARBA" id="ARBA00022741"/>
    </source>
</evidence>
<dbReference type="KEGG" id="soh:D1869_12235"/>
<dbReference type="PROSITE" id="PS51165">
    <property type="entry name" value="THUMP"/>
    <property type="match status" value="1"/>
</dbReference>
<reference evidence="12 13" key="1">
    <citation type="submission" date="2019-10" db="EMBL/GenBank/DDBJ databases">
        <title>Genome Sequences from Six Type Strain Members of the Archaeal Family Sulfolobaceae: Acidianus ambivalens, Acidianus infernus, Metallosphaera prunae, Stygiolobus azoricus, Sulfolobus metallicus, and Sulfurisphaera ohwakuensis.</title>
        <authorList>
            <person name="Counts J.A."/>
            <person name="Kelly R.M."/>
        </authorList>
    </citation>
    <scope>NUCLEOTIDE SEQUENCE [LARGE SCALE GENOMIC DNA]</scope>
    <source>
        <strain evidence="12 13">TA-1</strain>
    </source>
</reference>
<dbReference type="Pfam" id="PF02568">
    <property type="entry name" value="ThiI"/>
    <property type="match status" value="1"/>
</dbReference>
<comment type="catalytic activity">
    <reaction evidence="9">
        <text>[ThiI sulfur-carrier protein]-S-sulfanyl-L-cysteine + a uridine in tRNA + 2 reduced [2Fe-2S]-[ferredoxin] + ATP + H(+) = [ThiI sulfur-carrier protein]-L-cysteine + a 4-thiouridine in tRNA + 2 oxidized [2Fe-2S]-[ferredoxin] + AMP + diphosphate</text>
        <dbReference type="Rhea" id="RHEA:24176"/>
        <dbReference type="Rhea" id="RHEA-COMP:10000"/>
        <dbReference type="Rhea" id="RHEA-COMP:10001"/>
        <dbReference type="Rhea" id="RHEA-COMP:13337"/>
        <dbReference type="Rhea" id="RHEA-COMP:13338"/>
        <dbReference type="Rhea" id="RHEA-COMP:13339"/>
        <dbReference type="Rhea" id="RHEA-COMP:13340"/>
        <dbReference type="ChEBI" id="CHEBI:15378"/>
        <dbReference type="ChEBI" id="CHEBI:29950"/>
        <dbReference type="ChEBI" id="CHEBI:30616"/>
        <dbReference type="ChEBI" id="CHEBI:33019"/>
        <dbReference type="ChEBI" id="CHEBI:33737"/>
        <dbReference type="ChEBI" id="CHEBI:33738"/>
        <dbReference type="ChEBI" id="CHEBI:61963"/>
        <dbReference type="ChEBI" id="CHEBI:65315"/>
        <dbReference type="ChEBI" id="CHEBI:136798"/>
        <dbReference type="ChEBI" id="CHEBI:456215"/>
        <dbReference type="EC" id="2.8.1.4"/>
    </reaction>
</comment>
<evidence type="ECO:0000313" key="12">
    <source>
        <dbReference type="EMBL" id="QGR17857.1"/>
    </source>
</evidence>
<dbReference type="InterPro" id="IPR049962">
    <property type="entry name" value="THUMP_ThiI"/>
</dbReference>
<dbReference type="OrthoDB" id="372227at2157"/>
<dbReference type="CDD" id="cd11716">
    <property type="entry name" value="THUMP_ThiI"/>
    <property type="match status" value="1"/>
</dbReference>
<comment type="pathway">
    <text evidence="9">Cofactor biosynthesis; thiamine diphosphate biosynthesis.</text>
</comment>
<evidence type="ECO:0000259" key="10">
    <source>
        <dbReference type="PROSITE" id="PS51165"/>
    </source>
</evidence>
<reference evidence="11 14" key="2">
    <citation type="submission" date="2020-08" db="EMBL/GenBank/DDBJ databases">
        <title>Genomic Encyclopedia of Type Strains, Phase IV (KMG-IV): sequencing the most valuable type-strain genomes for metagenomic binning, comparative biology and taxonomic classification.</title>
        <authorList>
            <person name="Goeker M."/>
        </authorList>
    </citation>
    <scope>NUCLEOTIDE SEQUENCE [LARGE SCALE GENOMIC DNA]</scope>
    <source>
        <strain evidence="11 14">DSM 12421</strain>
    </source>
</reference>
<dbReference type="RefSeq" id="WP_156015328.1">
    <property type="nucleotide sequence ID" value="NZ_CP045484.1"/>
</dbReference>
<comment type="similarity">
    <text evidence="9">Belongs to the ThiI family.</text>
</comment>
<dbReference type="GO" id="GO:0140741">
    <property type="term" value="F:tRNA-uracil-4 sulfurtransferase activity"/>
    <property type="evidence" value="ECO:0007669"/>
    <property type="project" value="UniProtKB-EC"/>
</dbReference>
<evidence type="ECO:0000256" key="3">
    <source>
        <dbReference type="ARBA" id="ARBA00022555"/>
    </source>
</evidence>
<feature type="binding site" evidence="9">
    <location>
        <begin position="171"/>
        <end position="172"/>
    </location>
    <ligand>
        <name>ATP</name>
        <dbReference type="ChEBI" id="CHEBI:30616"/>
    </ligand>
</feature>
<dbReference type="GO" id="GO:0000049">
    <property type="term" value="F:tRNA binding"/>
    <property type="evidence" value="ECO:0007669"/>
    <property type="project" value="UniProtKB-UniRule"/>
</dbReference>
<dbReference type="Gene3D" id="3.40.50.620">
    <property type="entry name" value="HUPs"/>
    <property type="match status" value="1"/>
</dbReference>
<comment type="subcellular location">
    <subcellularLocation>
        <location evidence="1 9">Cytoplasm</location>
    </subcellularLocation>
</comment>
<dbReference type="GO" id="GO:0052837">
    <property type="term" value="P:thiazole biosynthetic process"/>
    <property type="evidence" value="ECO:0007669"/>
    <property type="project" value="TreeGrafter"/>
</dbReference>
<dbReference type="GO" id="GO:0009228">
    <property type="term" value="P:thiamine biosynthetic process"/>
    <property type="evidence" value="ECO:0007669"/>
    <property type="project" value="UniProtKB-KW"/>
</dbReference>
<keyword evidence="3 9" id="KW-0820">tRNA-binding</keyword>
<evidence type="ECO:0000256" key="6">
    <source>
        <dbReference type="ARBA" id="ARBA00022840"/>
    </source>
</evidence>
<organism evidence="12 13">
    <name type="scientific">Sulfurisphaera ohwakuensis</name>
    <dbReference type="NCBI Taxonomy" id="69656"/>
    <lineage>
        <taxon>Archaea</taxon>
        <taxon>Thermoproteota</taxon>
        <taxon>Thermoprotei</taxon>
        <taxon>Sulfolobales</taxon>
        <taxon>Sulfolobaceae</taxon>
        <taxon>Sulfurisphaera</taxon>
    </lineage>
</organism>
<dbReference type="InterPro" id="IPR014729">
    <property type="entry name" value="Rossmann-like_a/b/a_fold"/>
</dbReference>
<keyword evidence="8 9" id="KW-0784">Thiamine biosynthesis</keyword>
<proteinExistence type="inferred from homology"/>
<dbReference type="Proteomes" id="UP000582213">
    <property type="component" value="Unassembled WGS sequence"/>
</dbReference>
<dbReference type="EMBL" id="JACHFY010000009">
    <property type="protein sequence ID" value="MBB5253972.1"/>
    <property type="molecule type" value="Genomic_DNA"/>
</dbReference>
<dbReference type="NCBIfam" id="TIGR00342">
    <property type="entry name" value="tRNA uracil 4-sulfurtransferase ThiI"/>
    <property type="match status" value="1"/>
</dbReference>
<keyword evidence="7 9" id="KW-0694">RNA-binding</keyword>
<keyword evidence="6 9" id="KW-0067">ATP-binding</keyword>
<evidence type="ECO:0000256" key="9">
    <source>
        <dbReference type="HAMAP-Rule" id="MF_00021"/>
    </source>
</evidence>
<evidence type="ECO:0000256" key="7">
    <source>
        <dbReference type="ARBA" id="ARBA00022884"/>
    </source>
</evidence>
<keyword evidence="4 9" id="KW-0808">Transferase</keyword>
<dbReference type="GO" id="GO:0005829">
    <property type="term" value="C:cytosol"/>
    <property type="evidence" value="ECO:0007669"/>
    <property type="project" value="TreeGrafter"/>
</dbReference>
<dbReference type="InterPro" id="IPR020536">
    <property type="entry name" value="ThiI_AANH"/>
</dbReference>
<comment type="function">
    <text evidence="9">Catalyzes the ATP-dependent transfer of a sulfur to tRNA to produce 4-thiouridine in position 8 of tRNAs, which functions as a near-UV photosensor. Also catalyzes the transfer of sulfur to the sulfur carrier protein ThiS, forming ThiS-thiocarboxylate. This is a step in the synthesis of thiazole, in the thiamine biosynthesis pathway. The sulfur is donated as persulfide by IscS.</text>
</comment>
<keyword evidence="13" id="KW-1185">Reference proteome</keyword>
<gene>
    <name evidence="9 12" type="primary">thiI</name>
    <name evidence="12" type="ORF">D1869_12235</name>
    <name evidence="11" type="ORF">HNQ62_001743</name>
</gene>
<dbReference type="AlphaFoldDB" id="A0A650CK59"/>
<dbReference type="InterPro" id="IPR049961">
    <property type="entry name" value="ThiI_N"/>
</dbReference>
<evidence type="ECO:0000256" key="2">
    <source>
        <dbReference type="ARBA" id="ARBA00022490"/>
    </source>
</evidence>
<dbReference type="UniPathway" id="UPA00060"/>
<dbReference type="Proteomes" id="UP000427373">
    <property type="component" value="Chromosome"/>
</dbReference>
<dbReference type="InterPro" id="IPR003720">
    <property type="entry name" value="tRNA_STrfase"/>
</dbReference>
<dbReference type="HAMAP" id="MF_00021">
    <property type="entry name" value="ThiI"/>
    <property type="match status" value="1"/>
</dbReference>
<feature type="binding site" evidence="9">
    <location>
        <position position="273"/>
    </location>
    <ligand>
        <name>ATP</name>
        <dbReference type="ChEBI" id="CHEBI:30616"/>
    </ligand>
</feature>
<evidence type="ECO:0000256" key="8">
    <source>
        <dbReference type="ARBA" id="ARBA00022977"/>
    </source>
</evidence>
<keyword evidence="2 9" id="KW-0963">Cytoplasm</keyword>
<keyword evidence="5 9" id="KW-0547">Nucleotide-binding</keyword>
<dbReference type="GO" id="GO:0009229">
    <property type="term" value="P:thiamine diphosphate biosynthetic process"/>
    <property type="evidence" value="ECO:0007669"/>
    <property type="project" value="UniProtKB-UniRule"/>
</dbReference>
<name>A0A650CK59_SULOH</name>
<dbReference type="SUPFAM" id="SSF52402">
    <property type="entry name" value="Adenine nucleotide alpha hydrolases-like"/>
    <property type="match status" value="1"/>
</dbReference>
<sequence length="368" mass="41293">MIIIVRLAGEIGIKSPRSRKNFEHALINNIKNVIDVEEVSIDQGYIILNTKGDFSKLSKVFGIASFSPADVISFSKLQDIVDFVKNKYAEKVKGKKFAIRVRRVGKHNFTSLDAAKVIGSSLYPYSSGVDLENPEIEIHVDIRQDYAYVYDKVYEGARGLPIGTTGRTIVLFSGGFDSPIATWMMMKRGSSVTLLNFKLGGEVHKKIVLDEVKILSEWNSGHKIKVYFVNGIKVLSALADVKRYIRVVVLKRIMYKTAELLAKKINAYSVTTGESLSQVSSQTMKNLFVTEYGINIPIFRPLIGFDKEEIIELSRKVGTYEYSSKLPEYCAISSKSTTSANLEEVLESEKQVNIEYEKLIDEAEVVEV</sequence>
<dbReference type="PANTHER" id="PTHR43209:SF1">
    <property type="entry name" value="TRNA SULFURTRANSFERASE"/>
    <property type="match status" value="1"/>
</dbReference>
<dbReference type="Pfam" id="PF02926">
    <property type="entry name" value="THUMP"/>
    <property type="match status" value="1"/>
</dbReference>
<dbReference type="Gene3D" id="3.30.2130.30">
    <property type="match status" value="1"/>
</dbReference>
<evidence type="ECO:0000256" key="4">
    <source>
        <dbReference type="ARBA" id="ARBA00022679"/>
    </source>
</evidence>
<dbReference type="InterPro" id="IPR054173">
    <property type="entry name" value="ThiI_fer"/>
</dbReference>
<dbReference type="GeneID" id="42802025"/>
<dbReference type="SUPFAM" id="SSF143437">
    <property type="entry name" value="THUMP domain-like"/>
    <property type="match status" value="1"/>
</dbReference>
<feature type="binding site" evidence="9">
    <location>
        <position position="251"/>
    </location>
    <ligand>
        <name>ATP</name>
        <dbReference type="ChEBI" id="CHEBI:30616"/>
    </ligand>
</feature>
<evidence type="ECO:0000313" key="13">
    <source>
        <dbReference type="Proteomes" id="UP000427373"/>
    </source>
</evidence>
<dbReference type="Pfam" id="PF22025">
    <property type="entry name" value="ThiI_fer"/>
    <property type="match status" value="1"/>
</dbReference>